<dbReference type="AlphaFoldDB" id="A0A328UGT2"/>
<sequence>MLCFLIVYYDVLREQEQSGAPVLPDMGSVQVKSVFVDNPPALGYIISSKGGAPCLGLLKGKMRN</sequence>
<organism evidence="1 2">
    <name type="scientific">Hydrogeniiclostridium mannosilyticum</name>
    <dbReference type="NCBI Taxonomy" id="2764322"/>
    <lineage>
        <taxon>Bacteria</taxon>
        <taxon>Bacillati</taxon>
        <taxon>Bacillota</taxon>
        <taxon>Clostridia</taxon>
        <taxon>Eubacteriales</taxon>
        <taxon>Acutalibacteraceae</taxon>
        <taxon>Hydrogeniiclostridium</taxon>
    </lineage>
</organism>
<comment type="caution">
    <text evidence="1">The sequence shown here is derived from an EMBL/GenBank/DDBJ whole genome shotgun (WGS) entry which is preliminary data.</text>
</comment>
<accession>A0A328UGT2</accession>
<protein>
    <submittedName>
        <fullName evidence="1">Uncharacterized protein</fullName>
    </submittedName>
</protein>
<name>A0A328UGT2_9FIRM</name>
<dbReference type="RefSeq" id="WP_112331158.1">
    <property type="nucleotide sequence ID" value="NZ_JADPHD010000001.1"/>
</dbReference>
<proteinExistence type="predicted"/>
<reference evidence="1 2" key="1">
    <citation type="submission" date="2018-06" db="EMBL/GenBank/DDBJ databases">
        <title>Noncontiguous genome sequence of Ruminococcaceae bacterium ASD2818.</title>
        <authorList>
            <person name="Chaplin A.V."/>
            <person name="Sokolova S.R."/>
            <person name="Kochetkova T.O."/>
            <person name="Goltsov A.Y."/>
            <person name="Trofimov D.Y."/>
            <person name="Efimov B.A."/>
        </authorList>
    </citation>
    <scope>NUCLEOTIDE SEQUENCE [LARGE SCALE GENOMIC DNA]</scope>
    <source>
        <strain evidence="1 2">ASD2818</strain>
    </source>
</reference>
<evidence type="ECO:0000313" key="2">
    <source>
        <dbReference type="Proteomes" id="UP000249377"/>
    </source>
</evidence>
<evidence type="ECO:0000313" key="1">
    <source>
        <dbReference type="EMBL" id="RAQ29962.1"/>
    </source>
</evidence>
<gene>
    <name evidence="1" type="ORF">DPQ25_00105</name>
</gene>
<dbReference type="Proteomes" id="UP000249377">
    <property type="component" value="Unassembled WGS sequence"/>
</dbReference>
<dbReference type="EMBL" id="QLYR01000001">
    <property type="protein sequence ID" value="RAQ29962.1"/>
    <property type="molecule type" value="Genomic_DNA"/>
</dbReference>
<keyword evidence="2" id="KW-1185">Reference proteome</keyword>